<evidence type="ECO:0000313" key="2">
    <source>
        <dbReference type="Proteomes" id="UP000292702"/>
    </source>
</evidence>
<dbReference type="Proteomes" id="UP000292702">
    <property type="component" value="Unassembled WGS sequence"/>
</dbReference>
<sequence length="254" mass="27730">MHLCLSHTAASPEHNALLLAPSRTKLQEGLKAFNDDWIDERGGHGSTSKSAMKVQMLYPPTAAHLALVLTALHTSDVGGKEAFVPKATLPTTPSLIVICELSSYLVDNPASTVSSYLMLVTQTLTSIAALSSTTGSDTALAIYDSGLDSLRLPLVRPPSPNAFQIKVEGGEDNTRRESVGFLAARYFEWVGIVHAVRGDPAGEEENEVNGETRMCRMELRHSARGQESEITWQWMERKKKILSSPGYSTVFEWS</sequence>
<dbReference type="AlphaFoldDB" id="A0A4R0RKN4"/>
<comment type="caution">
    <text evidence="1">The sequence shown here is derived from an EMBL/GenBank/DDBJ whole genome shotgun (WGS) entry which is preliminary data.</text>
</comment>
<proteinExistence type="predicted"/>
<organism evidence="1 2">
    <name type="scientific">Steccherinum ochraceum</name>
    <dbReference type="NCBI Taxonomy" id="92696"/>
    <lineage>
        <taxon>Eukaryota</taxon>
        <taxon>Fungi</taxon>
        <taxon>Dikarya</taxon>
        <taxon>Basidiomycota</taxon>
        <taxon>Agaricomycotina</taxon>
        <taxon>Agaricomycetes</taxon>
        <taxon>Polyporales</taxon>
        <taxon>Steccherinaceae</taxon>
        <taxon>Steccherinum</taxon>
    </lineage>
</organism>
<dbReference type="OrthoDB" id="3224367at2759"/>
<protein>
    <submittedName>
        <fullName evidence="1">Uncharacterized protein</fullName>
    </submittedName>
</protein>
<name>A0A4R0RKN4_9APHY</name>
<gene>
    <name evidence="1" type="ORF">EIP91_012058</name>
</gene>
<evidence type="ECO:0000313" key="1">
    <source>
        <dbReference type="EMBL" id="TCD67692.1"/>
    </source>
</evidence>
<accession>A0A4R0RKN4</accession>
<dbReference type="STRING" id="92696.A0A4R0RKN4"/>
<dbReference type="EMBL" id="RWJN01000089">
    <property type="protein sequence ID" value="TCD67692.1"/>
    <property type="molecule type" value="Genomic_DNA"/>
</dbReference>
<keyword evidence="2" id="KW-1185">Reference proteome</keyword>
<reference evidence="1 2" key="1">
    <citation type="submission" date="2018-11" db="EMBL/GenBank/DDBJ databases">
        <title>Genome assembly of Steccherinum ochraceum LE-BIN_3174, the white-rot fungus of the Steccherinaceae family (The Residual Polyporoid clade, Polyporales, Basidiomycota).</title>
        <authorList>
            <person name="Fedorova T.V."/>
            <person name="Glazunova O.A."/>
            <person name="Landesman E.O."/>
            <person name="Moiseenko K.V."/>
            <person name="Psurtseva N.V."/>
            <person name="Savinova O.S."/>
            <person name="Shakhova N.V."/>
            <person name="Tyazhelova T.V."/>
            <person name="Vasina D.V."/>
        </authorList>
    </citation>
    <scope>NUCLEOTIDE SEQUENCE [LARGE SCALE GENOMIC DNA]</scope>
    <source>
        <strain evidence="1 2">LE-BIN_3174</strain>
    </source>
</reference>